<evidence type="ECO:0000313" key="1">
    <source>
        <dbReference type="EMBL" id="KAL0930851.1"/>
    </source>
</evidence>
<reference evidence="1 2" key="1">
    <citation type="journal article" date="2020" name="Phytopathology">
        <title>Genome Sequence Resources of Colletotrichum truncatum, C. plurivorum, C. musicola, and C. sojae: Four Species Pathogenic to Soybean (Glycine max).</title>
        <authorList>
            <person name="Rogerio F."/>
            <person name="Boufleur T.R."/>
            <person name="Ciampi-Guillardi M."/>
            <person name="Sukno S.A."/>
            <person name="Thon M.R."/>
            <person name="Massola Junior N.S."/>
            <person name="Baroncelli R."/>
        </authorList>
    </citation>
    <scope>NUCLEOTIDE SEQUENCE [LARGE SCALE GENOMIC DNA]</scope>
    <source>
        <strain evidence="1 2">CMES1059</strain>
    </source>
</reference>
<proteinExistence type="predicted"/>
<evidence type="ECO:0000313" key="2">
    <source>
        <dbReference type="Proteomes" id="UP000805649"/>
    </source>
</evidence>
<dbReference type="Proteomes" id="UP000805649">
    <property type="component" value="Unassembled WGS sequence"/>
</dbReference>
<name>A0ACC3YG79_COLTU</name>
<dbReference type="EMBL" id="VUJX02000010">
    <property type="protein sequence ID" value="KAL0930851.1"/>
    <property type="molecule type" value="Genomic_DNA"/>
</dbReference>
<accession>A0ACC3YG79</accession>
<sequence length="253" mass="28087">MATKWDEAKKLLQTTVTYNDQKTSNEDFVDHVAADIKKRNVTHIRLDGVAVHPDGKSFGGRQIIKTSDKGAPKADPWALVLVFIDDTNKISRLYKIDDRLISQGPPATSLSEITYKPSANPLSSDDLRNLYLEYINSYNIGTMSTVLPQKLAAEMAMQGNVAKVEQVVIILGQILLPAVAGLKYKVEDMVTDVEKQQIFVRLSLEGVPENKNLQKGADEKGRVKVYELATYGVEEGKIAWAWSAPDFDILPPQ</sequence>
<keyword evidence="2" id="KW-1185">Reference proteome</keyword>
<gene>
    <name evidence="1" type="ORF">CTRU02_213586</name>
</gene>
<organism evidence="1 2">
    <name type="scientific">Colletotrichum truncatum</name>
    <name type="common">Anthracnose fungus</name>
    <name type="synonym">Colletotrichum capsici</name>
    <dbReference type="NCBI Taxonomy" id="5467"/>
    <lineage>
        <taxon>Eukaryota</taxon>
        <taxon>Fungi</taxon>
        <taxon>Dikarya</taxon>
        <taxon>Ascomycota</taxon>
        <taxon>Pezizomycotina</taxon>
        <taxon>Sordariomycetes</taxon>
        <taxon>Hypocreomycetidae</taxon>
        <taxon>Glomerellales</taxon>
        <taxon>Glomerellaceae</taxon>
        <taxon>Colletotrichum</taxon>
        <taxon>Colletotrichum truncatum species complex</taxon>
    </lineage>
</organism>
<comment type="caution">
    <text evidence="1">The sequence shown here is derived from an EMBL/GenBank/DDBJ whole genome shotgun (WGS) entry which is preliminary data.</text>
</comment>
<protein>
    <submittedName>
        <fullName evidence="1">SnoaL-like polyketide cyclase</fullName>
    </submittedName>
</protein>